<feature type="compositionally biased region" description="Acidic residues" evidence="3">
    <location>
        <begin position="882"/>
        <end position="896"/>
    </location>
</feature>
<dbReference type="InterPro" id="IPR011990">
    <property type="entry name" value="TPR-like_helical_dom_sf"/>
</dbReference>
<evidence type="ECO:0000256" key="2">
    <source>
        <dbReference type="PROSITE-ProRule" id="PRU00708"/>
    </source>
</evidence>
<dbReference type="GO" id="GO:0003729">
    <property type="term" value="F:mRNA binding"/>
    <property type="evidence" value="ECO:0007669"/>
    <property type="project" value="TreeGrafter"/>
</dbReference>
<reference evidence="4 5" key="1">
    <citation type="submission" date="2015-01" db="EMBL/GenBank/DDBJ databases">
        <title>The Genome Sequence of Exophiala mesophila CBS40295.</title>
        <authorList>
            <consortium name="The Broad Institute Genomics Platform"/>
            <person name="Cuomo C."/>
            <person name="de Hoog S."/>
            <person name="Gorbushina A."/>
            <person name="Stielow B."/>
            <person name="Teixiera M."/>
            <person name="Abouelleil A."/>
            <person name="Chapman S.B."/>
            <person name="Priest M."/>
            <person name="Young S.K."/>
            <person name="Wortman J."/>
            <person name="Nusbaum C."/>
            <person name="Birren B."/>
        </authorList>
    </citation>
    <scope>NUCLEOTIDE SEQUENCE [LARGE SCALE GENOMIC DNA]</scope>
    <source>
        <strain evidence="4 5">CBS 40295</strain>
    </source>
</reference>
<dbReference type="PANTHER" id="PTHR47933">
    <property type="entry name" value="PENTATRICOPEPTIDE REPEAT-CONTAINING PROTEIN 1, MITOCHONDRIAL"/>
    <property type="match status" value="1"/>
</dbReference>
<evidence type="ECO:0000313" key="5">
    <source>
        <dbReference type="Proteomes" id="UP000054302"/>
    </source>
</evidence>
<name>A0A0D1WPC3_EXOME</name>
<dbReference type="InterPro" id="IPR002885">
    <property type="entry name" value="PPR_rpt"/>
</dbReference>
<feature type="region of interest" description="Disordered" evidence="3">
    <location>
        <begin position="185"/>
        <end position="206"/>
    </location>
</feature>
<evidence type="ECO:0000256" key="3">
    <source>
        <dbReference type="SAM" id="MobiDB-lite"/>
    </source>
</evidence>
<feature type="region of interest" description="Disordered" evidence="3">
    <location>
        <begin position="710"/>
        <end position="742"/>
    </location>
</feature>
<keyword evidence="5" id="KW-1185">Reference proteome</keyword>
<feature type="repeat" description="PPR" evidence="2">
    <location>
        <begin position="455"/>
        <end position="489"/>
    </location>
</feature>
<dbReference type="STRING" id="212818.A0A0D1WPC3"/>
<dbReference type="VEuPathDB" id="FungiDB:PV10_05507"/>
<organism evidence="4 5">
    <name type="scientific">Exophiala mesophila</name>
    <name type="common">Black yeast-like fungus</name>
    <dbReference type="NCBI Taxonomy" id="212818"/>
    <lineage>
        <taxon>Eukaryota</taxon>
        <taxon>Fungi</taxon>
        <taxon>Dikarya</taxon>
        <taxon>Ascomycota</taxon>
        <taxon>Pezizomycotina</taxon>
        <taxon>Eurotiomycetes</taxon>
        <taxon>Chaetothyriomycetidae</taxon>
        <taxon>Chaetothyriales</taxon>
        <taxon>Herpotrichiellaceae</taxon>
        <taxon>Exophiala</taxon>
    </lineage>
</organism>
<dbReference type="RefSeq" id="XP_016222479.1">
    <property type="nucleotide sequence ID" value="XM_016370186.1"/>
</dbReference>
<dbReference type="AlphaFoldDB" id="A0A0D1WPC3"/>
<dbReference type="InterPro" id="IPR051240">
    <property type="entry name" value="Mito_RNA-Proc/Resp"/>
</dbReference>
<accession>A0A0D1WPC3</accession>
<dbReference type="Gene3D" id="1.25.40.10">
    <property type="entry name" value="Tetratricopeptide repeat domain"/>
    <property type="match status" value="1"/>
</dbReference>
<dbReference type="HOGENOM" id="CLU_331541_0_0_1"/>
<feature type="compositionally biased region" description="Low complexity" evidence="3">
    <location>
        <begin position="191"/>
        <end position="203"/>
    </location>
</feature>
<feature type="compositionally biased region" description="Polar residues" evidence="3">
    <location>
        <begin position="847"/>
        <end position="862"/>
    </location>
</feature>
<dbReference type="OMA" id="EWASAIY"/>
<evidence type="ECO:0000313" key="4">
    <source>
        <dbReference type="EMBL" id="KIV90905.1"/>
    </source>
</evidence>
<feature type="region of interest" description="Disordered" evidence="3">
    <location>
        <begin position="68"/>
        <end position="102"/>
    </location>
</feature>
<protein>
    <recommendedName>
        <fullName evidence="6">Pentacotripeptide-repeat region of PRORP domain-containing protein</fullName>
    </recommendedName>
</protein>
<keyword evidence="1" id="KW-0677">Repeat</keyword>
<proteinExistence type="predicted"/>
<feature type="region of interest" description="Disordered" evidence="3">
    <location>
        <begin position="236"/>
        <end position="257"/>
    </location>
</feature>
<sequence>MHQFATNPRCKSMRHAATITPLLDFLVPALPTHSNVSRCLAFNSRSPADRFQAETVFYDALSRTTSCQRISQRTAKKPSSRRKTSQSSPAPATTPRPPCISSTKYTTQPFTFFHSDLQTRRKSTHASSARRADNVIRASPSRSAKAEAKANPWDFFEPNALDFAQESRLPLAFFHDVDNLRNLTSDGVSSNTAPATQEAATPPNEEDLKGQMNLLASIRNLEEKLAKARRDFKRSIATKKTLKNPSSSSEPERKQITLSKDDYKNLVDLYFYSHQQRFDPESPDESPTPTFIEDYTFKLSEDFAPPQAYKKFYDGEYRENPLKQIEKNLVTRQLKEIAVFQVFIDLLADDYSSNSALFKAYQQLPSPGVSFLPTGTVRLFLQRMSTPWSKSETSMVRYLSLLDDMQEARLPITRAEWASAIYLAGRSFGRVTEADMMRGFEVWRQMEQEAGVQSTHVTFNILFDLAVRSNKYSIAQKILKEMHTRGLRLNRLGRVSVIYYHGLRRDGDAVRKAYREFVDAGEIVDTLVLNCVIASLINAGESSAAEQIYERMKSLYSRLHVSTTEDGQPIYFKRYPGSDEVTIDRELASNSLGRILLNAARLEAVLPDHHKELQDMMPLVPDHKTFRTMISHHANESGNLDRIVVLMKEMTEIFGLPLQSINYHLLFKGFALHGGTTYPHATWSIKRLKLIWEACLAAIMERNAYKRSPHKLSSKQLPTVKEAESMPYKTESKQDQNQTGADLSRKTFKRLSTWNDFVLDLALFPRERRKHIERIHSELFDDPSTSHERMASLAEEQQTYYPLGERQFDIEEGEYVLPPPSITIDPSRSGEDQQYDTGKADDRTDAIDNQSFTSPFFPSTNPEADIGEKQQRDPSRDARLETEEDEIDDSDTVDSDEQSREVSWNPHQVRATRSLVCWIIRAFARCTGSRTEVEAVYNEIRRVWRPHDEAEREAVLRVLQRSLYNCDLYGPPI</sequence>
<feature type="compositionally biased region" description="Basic residues" evidence="3">
    <location>
        <begin position="74"/>
        <end position="84"/>
    </location>
</feature>
<dbReference type="OrthoDB" id="1908178at2759"/>
<feature type="compositionally biased region" description="Basic and acidic residues" evidence="3">
    <location>
        <begin position="866"/>
        <end position="881"/>
    </location>
</feature>
<dbReference type="EMBL" id="KN847523">
    <property type="protein sequence ID" value="KIV90905.1"/>
    <property type="molecule type" value="Genomic_DNA"/>
</dbReference>
<dbReference type="GeneID" id="27323352"/>
<dbReference type="Proteomes" id="UP000054302">
    <property type="component" value="Unassembled WGS sequence"/>
</dbReference>
<dbReference type="PANTHER" id="PTHR47933:SF11">
    <property type="entry name" value="PENTATRICOPEPTIDE REPEAT-CONTAINING PROTEIN 2"/>
    <property type="match status" value="1"/>
</dbReference>
<feature type="region of interest" description="Disordered" evidence="3">
    <location>
        <begin position="816"/>
        <end position="905"/>
    </location>
</feature>
<gene>
    <name evidence="4" type="ORF">PV10_05507</name>
</gene>
<dbReference type="PROSITE" id="PS51375">
    <property type="entry name" value="PPR"/>
    <property type="match status" value="1"/>
</dbReference>
<evidence type="ECO:0008006" key="6">
    <source>
        <dbReference type="Google" id="ProtNLM"/>
    </source>
</evidence>
<evidence type="ECO:0000256" key="1">
    <source>
        <dbReference type="ARBA" id="ARBA00022737"/>
    </source>
</evidence>
<feature type="region of interest" description="Disordered" evidence="3">
    <location>
        <begin position="119"/>
        <end position="143"/>
    </location>
</feature>